<protein>
    <submittedName>
        <fullName evidence="1">Uncharacterized protein</fullName>
    </submittedName>
</protein>
<comment type="caution">
    <text evidence="1">The sequence shown here is derived from an EMBL/GenBank/DDBJ whole genome shotgun (WGS) entry which is preliminary data.</text>
</comment>
<reference evidence="1" key="2">
    <citation type="submission" date="2020-09" db="EMBL/GenBank/DDBJ databases">
        <authorList>
            <person name="Sun Q."/>
            <person name="Sedlacek I."/>
        </authorList>
    </citation>
    <scope>NUCLEOTIDE SEQUENCE</scope>
    <source>
        <strain evidence="1">CCM 7086</strain>
    </source>
</reference>
<evidence type="ECO:0000313" key="2">
    <source>
        <dbReference type="Proteomes" id="UP000620266"/>
    </source>
</evidence>
<dbReference type="Proteomes" id="UP000620266">
    <property type="component" value="Unassembled WGS sequence"/>
</dbReference>
<name>A0A8J2XX66_9BURK</name>
<reference evidence="1" key="1">
    <citation type="journal article" date="2014" name="Int. J. Syst. Evol. Microbiol.">
        <title>Complete genome sequence of Corynebacterium casei LMG S-19264T (=DSM 44701T), isolated from a smear-ripened cheese.</title>
        <authorList>
            <consortium name="US DOE Joint Genome Institute (JGI-PGF)"/>
            <person name="Walter F."/>
            <person name="Albersmeier A."/>
            <person name="Kalinowski J."/>
            <person name="Ruckert C."/>
        </authorList>
    </citation>
    <scope>NUCLEOTIDE SEQUENCE</scope>
    <source>
        <strain evidence="1">CCM 7086</strain>
    </source>
</reference>
<accession>A0A8J2XX66</accession>
<gene>
    <name evidence="1" type="ORF">GCM10007205_14280</name>
</gene>
<sequence length="116" mass="12111">MGGNHAIPARGPRRFRADAASGMVVDAAAAQAGMQCRCVSDAMEAQCGGGACRNFVGARKAAGAHHGRYSGSGQARGLNVFDRRVRLARHPDAARLFFSGCTCCGGRSGFDIHFLL</sequence>
<proteinExistence type="predicted"/>
<organism evidence="1 2">
    <name type="scientific">Oxalicibacterium flavum</name>
    <dbReference type="NCBI Taxonomy" id="179467"/>
    <lineage>
        <taxon>Bacteria</taxon>
        <taxon>Pseudomonadati</taxon>
        <taxon>Pseudomonadota</taxon>
        <taxon>Betaproteobacteria</taxon>
        <taxon>Burkholderiales</taxon>
        <taxon>Oxalobacteraceae</taxon>
        <taxon>Oxalicibacterium</taxon>
    </lineage>
</organism>
<dbReference type="EMBL" id="BMCG01000003">
    <property type="protein sequence ID" value="GGC06233.1"/>
    <property type="molecule type" value="Genomic_DNA"/>
</dbReference>
<dbReference type="AlphaFoldDB" id="A0A8J2XX66"/>
<evidence type="ECO:0000313" key="1">
    <source>
        <dbReference type="EMBL" id="GGC06233.1"/>
    </source>
</evidence>
<keyword evidence="2" id="KW-1185">Reference proteome</keyword>